<reference evidence="2 3" key="1">
    <citation type="submission" date="2019-03" db="EMBL/GenBank/DDBJ databases">
        <title>Single cell metagenomics reveals metabolic interactions within the superorganism composed of flagellate Streblomastix strix and complex community of Bacteroidetes bacteria on its surface.</title>
        <authorList>
            <person name="Treitli S.C."/>
            <person name="Kolisko M."/>
            <person name="Husnik F."/>
            <person name="Keeling P."/>
            <person name="Hampl V."/>
        </authorList>
    </citation>
    <scope>NUCLEOTIDE SEQUENCE [LARGE SCALE GENOMIC DNA]</scope>
    <source>
        <strain evidence="2">ST1C</strain>
    </source>
</reference>
<comment type="caution">
    <text evidence="2">The sequence shown here is derived from an EMBL/GenBank/DDBJ whole genome shotgun (WGS) entry which is preliminary data.</text>
</comment>
<feature type="region of interest" description="Disordered" evidence="1">
    <location>
        <begin position="215"/>
        <end position="278"/>
    </location>
</feature>
<feature type="compositionally biased region" description="Polar residues" evidence="1">
    <location>
        <begin position="23"/>
        <end position="34"/>
    </location>
</feature>
<name>A0A5J4TI22_9EUKA</name>
<dbReference type="Proteomes" id="UP000324800">
    <property type="component" value="Unassembled WGS sequence"/>
</dbReference>
<feature type="region of interest" description="Disordered" evidence="1">
    <location>
        <begin position="1"/>
        <end position="34"/>
    </location>
</feature>
<dbReference type="EMBL" id="SNRW01030700">
    <property type="protein sequence ID" value="KAA6357888.1"/>
    <property type="molecule type" value="Genomic_DNA"/>
</dbReference>
<feature type="compositionally biased region" description="Basic and acidic residues" evidence="1">
    <location>
        <begin position="225"/>
        <end position="234"/>
    </location>
</feature>
<proteinExistence type="predicted"/>
<feature type="compositionally biased region" description="Polar residues" evidence="1">
    <location>
        <begin position="247"/>
        <end position="278"/>
    </location>
</feature>
<organism evidence="2 3">
    <name type="scientific">Streblomastix strix</name>
    <dbReference type="NCBI Taxonomy" id="222440"/>
    <lineage>
        <taxon>Eukaryota</taxon>
        <taxon>Metamonada</taxon>
        <taxon>Preaxostyla</taxon>
        <taxon>Oxymonadida</taxon>
        <taxon>Streblomastigidae</taxon>
        <taxon>Streblomastix</taxon>
    </lineage>
</organism>
<evidence type="ECO:0000313" key="2">
    <source>
        <dbReference type="EMBL" id="KAA6357888.1"/>
    </source>
</evidence>
<accession>A0A5J4TI22</accession>
<evidence type="ECO:0000313" key="3">
    <source>
        <dbReference type="Proteomes" id="UP000324800"/>
    </source>
</evidence>
<sequence>MEKERQIKFDNLLHNTPHKPSSPHLQQHSASPSLEETLTLLRAVSPGDPQSYKVREPEPKQQKLQQYAGLMEVFERFHEIMKPIVEEDKMKPDTMLPGQYKHYPNKDGPMFFYPTKNYHPTPIPRPKNLDLPEEQLEQFNGDKWANLPRGSYIPGLLNISDGVAGFINKHPHIYQSIPEAVIGFITFAAQQIDESETESENQEQLTNKIERIAADGTDDNEDNDQSEHAIEPKHVTNGNDGLRKNDSGTQLQATVNGEANPEINISKTSANTPPHNVN</sequence>
<gene>
    <name evidence="2" type="ORF">EZS28_046585</name>
</gene>
<dbReference type="AlphaFoldDB" id="A0A5J4TI22"/>
<evidence type="ECO:0000256" key="1">
    <source>
        <dbReference type="SAM" id="MobiDB-lite"/>
    </source>
</evidence>
<protein>
    <submittedName>
        <fullName evidence="2">Uncharacterized protein</fullName>
    </submittedName>
</protein>